<dbReference type="Gene3D" id="3.40.50.10910">
    <property type="entry name" value="Amidohydrolase"/>
    <property type="match status" value="1"/>
</dbReference>
<dbReference type="InterPro" id="IPR032466">
    <property type="entry name" value="Metal_Hydrolase"/>
</dbReference>
<evidence type="ECO:0000313" key="2">
    <source>
        <dbReference type="EMBL" id="KAB8067897.1"/>
    </source>
</evidence>
<dbReference type="Gene3D" id="2.30.40.10">
    <property type="entry name" value="Urease, subunit C, domain 1"/>
    <property type="match status" value="1"/>
</dbReference>
<evidence type="ECO:0000259" key="1">
    <source>
        <dbReference type="Pfam" id="PF01979"/>
    </source>
</evidence>
<dbReference type="OrthoDB" id="5595695at2759"/>
<dbReference type="EMBL" id="ML732433">
    <property type="protein sequence ID" value="KAB8067897.1"/>
    <property type="molecule type" value="Genomic_DNA"/>
</dbReference>
<gene>
    <name evidence="2" type="ORF">BDV29DRAFT_162893</name>
</gene>
<reference evidence="2 3" key="1">
    <citation type="submission" date="2019-04" db="EMBL/GenBank/DDBJ databases">
        <title>Friends and foes A comparative genomics study of 23 Aspergillus species from section Flavi.</title>
        <authorList>
            <consortium name="DOE Joint Genome Institute"/>
            <person name="Kjaerbolling I."/>
            <person name="Vesth T."/>
            <person name="Frisvad J.C."/>
            <person name="Nybo J.L."/>
            <person name="Theobald S."/>
            <person name="Kildgaard S."/>
            <person name="Isbrandt T."/>
            <person name="Kuo A."/>
            <person name="Sato A."/>
            <person name="Lyhne E.K."/>
            <person name="Kogle M.E."/>
            <person name="Wiebenga A."/>
            <person name="Kun R.S."/>
            <person name="Lubbers R.J."/>
            <person name="Makela M.R."/>
            <person name="Barry K."/>
            <person name="Chovatia M."/>
            <person name="Clum A."/>
            <person name="Daum C."/>
            <person name="Haridas S."/>
            <person name="He G."/>
            <person name="LaButti K."/>
            <person name="Lipzen A."/>
            <person name="Mondo S."/>
            <person name="Riley R."/>
            <person name="Salamov A."/>
            <person name="Simmons B.A."/>
            <person name="Magnuson J.K."/>
            <person name="Henrissat B."/>
            <person name="Mortensen U.H."/>
            <person name="Larsen T.O."/>
            <person name="Devries R.P."/>
            <person name="Grigoriev I.V."/>
            <person name="Machida M."/>
            <person name="Baker S.E."/>
            <person name="Andersen M.R."/>
        </authorList>
    </citation>
    <scope>NUCLEOTIDE SEQUENCE [LARGE SCALE GENOMIC DNA]</scope>
    <source>
        <strain evidence="2 3">CBS 151.66</strain>
    </source>
</reference>
<dbReference type="Proteomes" id="UP000326565">
    <property type="component" value="Unassembled WGS sequence"/>
</dbReference>
<proteinExistence type="predicted"/>
<feature type="domain" description="Amidohydrolase-related" evidence="1">
    <location>
        <begin position="70"/>
        <end position="422"/>
    </location>
</feature>
<keyword evidence="3" id="KW-1185">Reference proteome</keyword>
<name>A0A5N5WJR3_9EURO</name>
<dbReference type="AlphaFoldDB" id="A0A5N5WJR3"/>
<dbReference type="SUPFAM" id="SSF51556">
    <property type="entry name" value="Metallo-dependent hydrolases"/>
    <property type="match status" value="1"/>
</dbReference>
<evidence type="ECO:0000313" key="3">
    <source>
        <dbReference type="Proteomes" id="UP000326565"/>
    </source>
</evidence>
<dbReference type="PANTHER" id="PTHR43135">
    <property type="entry name" value="ALPHA-D-RIBOSE 1-METHYLPHOSPHONATE 5-TRIPHOSPHATE DIPHOSPHATASE"/>
    <property type="match status" value="1"/>
</dbReference>
<dbReference type="GO" id="GO:0016810">
    <property type="term" value="F:hydrolase activity, acting on carbon-nitrogen (but not peptide) bonds"/>
    <property type="evidence" value="ECO:0007669"/>
    <property type="project" value="InterPro"/>
</dbReference>
<organism evidence="2 3">
    <name type="scientific">Aspergillus leporis</name>
    <dbReference type="NCBI Taxonomy" id="41062"/>
    <lineage>
        <taxon>Eukaryota</taxon>
        <taxon>Fungi</taxon>
        <taxon>Dikarya</taxon>
        <taxon>Ascomycota</taxon>
        <taxon>Pezizomycotina</taxon>
        <taxon>Eurotiomycetes</taxon>
        <taxon>Eurotiomycetidae</taxon>
        <taxon>Eurotiales</taxon>
        <taxon>Aspergillaceae</taxon>
        <taxon>Aspergillus</taxon>
        <taxon>Aspergillus subgen. Circumdati</taxon>
    </lineage>
</organism>
<dbReference type="PANTHER" id="PTHR43135:SF3">
    <property type="entry name" value="ALPHA-D-RIBOSE 1-METHYLPHOSPHONATE 5-TRIPHOSPHATE DIPHOSPHATASE"/>
    <property type="match status" value="1"/>
</dbReference>
<dbReference type="InterPro" id="IPR011059">
    <property type="entry name" value="Metal-dep_hydrolase_composite"/>
</dbReference>
<accession>A0A5N5WJR3</accession>
<dbReference type="SUPFAM" id="SSF51338">
    <property type="entry name" value="Composite domain of metallo-dependent hydrolases"/>
    <property type="match status" value="1"/>
</dbReference>
<dbReference type="InterPro" id="IPR051781">
    <property type="entry name" value="Metallo-dep_Hydrolase"/>
</dbReference>
<dbReference type="InterPro" id="IPR006680">
    <property type="entry name" value="Amidohydro-rel"/>
</dbReference>
<sequence>MLWDTNPDIVDIASHMCATLISKARIFDGVSVISECGYVMIESGRITQISLREPLSPSSPCTVVDASGCTLLPGLIDAHMHVFQDVELLEIAMRYGVTTVLDLHNEPEWFKALSAIAGERKDVADIKSACYAATIKNGWPSAIVKLVSQEPNIDDRIAKWPNLTDKKSIEEYIARNKAAGASFVKLMQEDGYTMGLPFPEVPVPTPSLELQKSIVDTAHENGMLTIAHALSNHSTLHVLKAGVDGLTHVAIDPITDELIQAYKKNNAFVIPTLAVQTSCRGVEQETREKFASDLEGEERKHLCGCLNITKQEFSIEAAYAQVTALKESGIDVLCGTDTSADLKGTRAGASVHHELWLYVNRCHFTPLEALVSATSKIADRFGFSDRGKIEEGRLADLLLVAGDPVQSIDALRDIKGVWRNGERLAQEKLM</sequence>
<dbReference type="Pfam" id="PF01979">
    <property type="entry name" value="Amidohydro_1"/>
    <property type="match status" value="1"/>
</dbReference>
<dbReference type="Gene3D" id="1.20.58.520">
    <property type="entry name" value="Amidohydrolase"/>
    <property type="match status" value="1"/>
</dbReference>
<protein>
    <recommendedName>
        <fullName evidence="1">Amidohydrolase-related domain-containing protein</fullName>
    </recommendedName>
</protein>
<dbReference type="Gene3D" id="3.30.110.90">
    <property type="entry name" value="Amidohydrolase"/>
    <property type="match status" value="1"/>
</dbReference>